<dbReference type="OrthoDB" id="9766690at2"/>
<reference evidence="8 9" key="1">
    <citation type="submission" date="2018-12" db="EMBL/GenBank/DDBJ databases">
        <authorList>
            <person name="Yang E."/>
        </authorList>
    </citation>
    <scope>NUCLEOTIDE SEQUENCE [LARGE SCALE GENOMIC DNA]</scope>
    <source>
        <strain evidence="8 9">SOD</strain>
    </source>
</reference>
<evidence type="ECO:0000313" key="8">
    <source>
        <dbReference type="EMBL" id="RSZ60571.1"/>
    </source>
</evidence>
<evidence type="ECO:0000256" key="1">
    <source>
        <dbReference type="ARBA" id="ARBA00004651"/>
    </source>
</evidence>
<dbReference type="InterPro" id="IPR036458">
    <property type="entry name" value="Na:dicarbo_symporter_sf"/>
</dbReference>
<keyword evidence="4 7" id="KW-0812">Transmembrane</keyword>
<dbReference type="Pfam" id="PF00375">
    <property type="entry name" value="SDF"/>
    <property type="match status" value="1"/>
</dbReference>
<evidence type="ECO:0000313" key="9">
    <source>
        <dbReference type="Proteomes" id="UP000278085"/>
    </source>
</evidence>
<dbReference type="InterPro" id="IPR001991">
    <property type="entry name" value="Na-dicarboxylate_symporter"/>
</dbReference>
<dbReference type="Proteomes" id="UP000278085">
    <property type="component" value="Unassembled WGS sequence"/>
</dbReference>
<dbReference type="EMBL" id="RXLQ01000002">
    <property type="protein sequence ID" value="RSZ60571.1"/>
    <property type="molecule type" value="Genomic_DNA"/>
</dbReference>
<dbReference type="Gene3D" id="1.10.3860.10">
    <property type="entry name" value="Sodium:dicarboxylate symporter"/>
    <property type="match status" value="1"/>
</dbReference>
<feature type="transmembrane region" description="Helical" evidence="7">
    <location>
        <begin position="275"/>
        <end position="296"/>
    </location>
</feature>
<proteinExistence type="predicted"/>
<gene>
    <name evidence="8" type="ORF">EJB06_05185</name>
</gene>
<keyword evidence="5 7" id="KW-1133">Transmembrane helix</keyword>
<feature type="transmembrane region" description="Helical" evidence="7">
    <location>
        <begin position="308"/>
        <end position="333"/>
    </location>
</feature>
<feature type="transmembrane region" description="Helical" evidence="7">
    <location>
        <begin position="345"/>
        <end position="366"/>
    </location>
</feature>
<dbReference type="PRINTS" id="PR00173">
    <property type="entry name" value="EDTRNSPORT"/>
</dbReference>
<keyword evidence="9" id="KW-1185">Reference proteome</keyword>
<dbReference type="PANTHER" id="PTHR42865:SF7">
    <property type="entry name" value="PROTON_GLUTAMATE-ASPARTATE SYMPORTER"/>
    <property type="match status" value="1"/>
</dbReference>
<keyword evidence="3" id="KW-1003">Cell membrane</keyword>
<keyword evidence="6 7" id="KW-0472">Membrane</keyword>
<organism evidence="8 9">
    <name type="scientific">Massilia atriviolacea</name>
    <dbReference type="NCBI Taxonomy" id="2495579"/>
    <lineage>
        <taxon>Bacteria</taxon>
        <taxon>Pseudomonadati</taxon>
        <taxon>Pseudomonadota</taxon>
        <taxon>Betaproteobacteria</taxon>
        <taxon>Burkholderiales</taxon>
        <taxon>Oxalobacteraceae</taxon>
        <taxon>Telluria group</taxon>
        <taxon>Massilia</taxon>
    </lineage>
</organism>
<evidence type="ECO:0000256" key="4">
    <source>
        <dbReference type="ARBA" id="ARBA00022692"/>
    </source>
</evidence>
<evidence type="ECO:0000256" key="2">
    <source>
        <dbReference type="ARBA" id="ARBA00022448"/>
    </source>
</evidence>
<feature type="transmembrane region" description="Helical" evidence="7">
    <location>
        <begin position="203"/>
        <end position="224"/>
    </location>
</feature>
<dbReference type="AlphaFoldDB" id="A0A430HSR6"/>
<dbReference type="SUPFAM" id="SSF118215">
    <property type="entry name" value="Proton glutamate symport protein"/>
    <property type="match status" value="1"/>
</dbReference>
<sequence>MQRFQSLAINPLTVLACVLLGATLGWAAPDAARPLALVGLVYVDLLTMVVLPFMMAAVVLSLQQLYREGGAGRIVQRVVLVFLLLALAAAALAAIGTLLVHPGGGMSDSTRAALGQIVGDAGERGNVAIALFKSVPPPASASAQEIVRSLIPSNIFAALANGETLKALVFALLFGFAVGQVPGRISGGLQNALETVYKACQTLTGWINLPLPFILICMSAGQVARSGVAPLAAMAGFVIGFLAVSALVIAVAMMLVRQRAGVGVGAVMTAMREPFALGVATNNSAACMPAMVAALVGRLGFARARVELLVPLSVALLRAGPVAYFVCGTMFIAALYGRPLSGADLALLVGMAAVTGFASSGMAGVVTVSLMGVVCAHLALPFEAAFVLFVAVDPVCAMARTAVTVIVNCAAVSLICARPVKL</sequence>
<accession>A0A430HSR6</accession>
<evidence type="ECO:0000256" key="3">
    <source>
        <dbReference type="ARBA" id="ARBA00022475"/>
    </source>
</evidence>
<dbReference type="GO" id="GO:0005886">
    <property type="term" value="C:plasma membrane"/>
    <property type="evidence" value="ECO:0007669"/>
    <property type="project" value="UniProtKB-SubCell"/>
</dbReference>
<protein>
    <submittedName>
        <fullName evidence="8">Cation:dicarboxylase symporter family transporter</fullName>
    </submittedName>
</protein>
<evidence type="ECO:0000256" key="5">
    <source>
        <dbReference type="ARBA" id="ARBA00022989"/>
    </source>
</evidence>
<dbReference type="GO" id="GO:0015293">
    <property type="term" value="F:symporter activity"/>
    <property type="evidence" value="ECO:0007669"/>
    <property type="project" value="UniProtKB-KW"/>
</dbReference>
<keyword evidence="2" id="KW-0813">Transport</keyword>
<feature type="transmembrane region" description="Helical" evidence="7">
    <location>
        <begin position="37"/>
        <end position="62"/>
    </location>
</feature>
<evidence type="ECO:0000256" key="6">
    <source>
        <dbReference type="ARBA" id="ARBA00023136"/>
    </source>
</evidence>
<dbReference type="PROSITE" id="PS51257">
    <property type="entry name" value="PROKAR_LIPOPROTEIN"/>
    <property type="match status" value="1"/>
</dbReference>
<feature type="transmembrane region" description="Helical" evidence="7">
    <location>
        <begin position="231"/>
        <end position="255"/>
    </location>
</feature>
<dbReference type="PANTHER" id="PTHR42865">
    <property type="entry name" value="PROTON/GLUTAMATE-ASPARTATE SYMPORTER"/>
    <property type="match status" value="1"/>
</dbReference>
<feature type="transmembrane region" description="Helical" evidence="7">
    <location>
        <begin position="74"/>
        <end position="100"/>
    </location>
</feature>
<evidence type="ECO:0000256" key="7">
    <source>
        <dbReference type="SAM" id="Phobius"/>
    </source>
</evidence>
<name>A0A430HSR6_9BURK</name>
<comment type="caution">
    <text evidence="8">The sequence shown here is derived from an EMBL/GenBank/DDBJ whole genome shotgun (WGS) entry which is preliminary data.</text>
</comment>
<comment type="subcellular location">
    <subcellularLocation>
        <location evidence="1">Cell membrane</location>
        <topology evidence="1">Multi-pass membrane protein</topology>
    </subcellularLocation>
</comment>
<feature type="transmembrane region" description="Helical" evidence="7">
    <location>
        <begin position="373"/>
        <end position="392"/>
    </location>
</feature>